<sequence length="337" mass="34991">MKKKLLSTLMATAMVLGLVGCGNASSTQTASGSASSTEAGTDGKVYHIGVCQLVEHEALDAATQGFQDALKDKLGENNVVFDVQNAQGEETNCATICTGFVSDNVDLILANATASLQAASAATNSIPIVGTSITDYATALNADDWNGTSGTNITGTSDLAPLDQQEAMIKELVPDVTQVGIVYCSAEANSVFQANQIEAALEKDGIAYKEYSAADSNEIQSVVTKAVSECDCLYVPTDNTMAANVDIIKNVTVPAGIPVIAGEEGICQGALATLSISYYDIGQAAGEMAYEILVNGKDPGTMEIEYASATTKEYNADVADALGITIPDDYVKLSTEE</sequence>
<dbReference type="RefSeq" id="WP_186981508.1">
    <property type="nucleotide sequence ID" value="NZ_JACOQH010000001.1"/>
</dbReference>
<gene>
    <name evidence="2" type="ORF">H8Z76_02050</name>
</gene>
<dbReference type="EMBL" id="JACOQH010000001">
    <property type="protein sequence ID" value="MBC5752819.1"/>
    <property type="molecule type" value="Genomic_DNA"/>
</dbReference>
<dbReference type="Pfam" id="PF04392">
    <property type="entry name" value="ABC_sub_bind"/>
    <property type="match status" value="1"/>
</dbReference>
<feature type="signal peptide" evidence="1">
    <location>
        <begin position="1"/>
        <end position="24"/>
    </location>
</feature>
<accession>A0ABR7I7C2</accession>
<dbReference type="InterPro" id="IPR007487">
    <property type="entry name" value="ABC_transpt-TYRBP-like"/>
</dbReference>
<keyword evidence="3" id="KW-1185">Reference proteome</keyword>
<dbReference type="CDD" id="cd06325">
    <property type="entry name" value="PBP1_ABC_unchar_transporter"/>
    <property type="match status" value="1"/>
</dbReference>
<evidence type="ECO:0000256" key="1">
    <source>
        <dbReference type="SAM" id="SignalP"/>
    </source>
</evidence>
<organism evidence="2 3">
    <name type="scientific">Roseburia yibonii</name>
    <dbReference type="NCBI Taxonomy" id="2763063"/>
    <lineage>
        <taxon>Bacteria</taxon>
        <taxon>Bacillati</taxon>
        <taxon>Bacillota</taxon>
        <taxon>Clostridia</taxon>
        <taxon>Lachnospirales</taxon>
        <taxon>Lachnospiraceae</taxon>
        <taxon>Roseburia</taxon>
    </lineage>
</organism>
<dbReference type="SUPFAM" id="SSF53822">
    <property type="entry name" value="Periplasmic binding protein-like I"/>
    <property type="match status" value="1"/>
</dbReference>
<dbReference type="PANTHER" id="PTHR35271">
    <property type="entry name" value="ABC TRANSPORTER, SUBSTRATE-BINDING LIPOPROTEIN-RELATED"/>
    <property type="match status" value="1"/>
</dbReference>
<dbReference type="PROSITE" id="PS51257">
    <property type="entry name" value="PROKAR_LIPOPROTEIN"/>
    <property type="match status" value="1"/>
</dbReference>
<dbReference type="Proteomes" id="UP000621540">
    <property type="component" value="Unassembled WGS sequence"/>
</dbReference>
<name>A0ABR7I7C2_9FIRM</name>
<feature type="chain" id="PRO_5047169925" evidence="1">
    <location>
        <begin position="25"/>
        <end position="337"/>
    </location>
</feature>
<dbReference type="InterPro" id="IPR028082">
    <property type="entry name" value="Peripla_BP_I"/>
</dbReference>
<dbReference type="PANTHER" id="PTHR35271:SF1">
    <property type="entry name" value="ABC TRANSPORTER, SUBSTRATE-BINDING LIPOPROTEIN"/>
    <property type="match status" value="1"/>
</dbReference>
<evidence type="ECO:0000313" key="3">
    <source>
        <dbReference type="Proteomes" id="UP000621540"/>
    </source>
</evidence>
<evidence type="ECO:0000313" key="2">
    <source>
        <dbReference type="EMBL" id="MBC5752819.1"/>
    </source>
</evidence>
<keyword evidence="1" id="KW-0732">Signal</keyword>
<protein>
    <submittedName>
        <fullName evidence="2">ABC transporter substrate-binding protein</fullName>
    </submittedName>
</protein>
<proteinExistence type="predicted"/>
<reference evidence="2 3" key="1">
    <citation type="submission" date="2020-08" db="EMBL/GenBank/DDBJ databases">
        <title>Genome public.</title>
        <authorList>
            <person name="Liu C."/>
            <person name="Sun Q."/>
        </authorList>
    </citation>
    <scope>NUCLEOTIDE SEQUENCE [LARGE SCALE GENOMIC DNA]</scope>
    <source>
        <strain evidence="2 3">BX0805</strain>
    </source>
</reference>
<dbReference type="Gene3D" id="3.40.50.2300">
    <property type="match status" value="2"/>
</dbReference>
<comment type="caution">
    <text evidence="2">The sequence shown here is derived from an EMBL/GenBank/DDBJ whole genome shotgun (WGS) entry which is preliminary data.</text>
</comment>